<dbReference type="GO" id="GO:0004747">
    <property type="term" value="F:ribokinase activity"/>
    <property type="evidence" value="ECO:0007669"/>
    <property type="project" value="UniProtKB-EC"/>
</dbReference>
<organism evidence="15">
    <name type="scientific">Aureococcus anophagefferens</name>
    <name type="common">Harmful bloom alga</name>
    <dbReference type="NCBI Taxonomy" id="44056"/>
    <lineage>
        <taxon>Eukaryota</taxon>
        <taxon>Sar</taxon>
        <taxon>Stramenopiles</taxon>
        <taxon>Ochrophyta</taxon>
        <taxon>Pelagophyceae</taxon>
        <taxon>Pelagomonadales</taxon>
        <taxon>Pelagomonadaceae</taxon>
        <taxon>Aureococcus</taxon>
    </lineage>
</organism>
<evidence type="ECO:0000256" key="9">
    <source>
        <dbReference type="ARBA" id="ARBA00022842"/>
    </source>
</evidence>
<dbReference type="KEGG" id="aaf:AURANDRAFT_28224"/>
<evidence type="ECO:0000259" key="13">
    <source>
        <dbReference type="Pfam" id="PF00294"/>
    </source>
</evidence>
<proteinExistence type="inferred from homology"/>
<dbReference type="InterPro" id="IPR002173">
    <property type="entry name" value="Carboh/pur_kinase_PfkB_CS"/>
</dbReference>
<keyword evidence="15" id="KW-1185">Reference proteome</keyword>
<dbReference type="CDD" id="cd01174">
    <property type="entry name" value="ribokinase"/>
    <property type="match status" value="1"/>
</dbReference>
<evidence type="ECO:0000313" key="15">
    <source>
        <dbReference type="Proteomes" id="UP000002729"/>
    </source>
</evidence>
<dbReference type="eggNOG" id="KOG2855">
    <property type="taxonomic scope" value="Eukaryota"/>
</dbReference>
<dbReference type="OrthoDB" id="415590at2759"/>
<gene>
    <name evidence="14" type="ORF">AURANDRAFT_28224</name>
</gene>
<evidence type="ECO:0000256" key="1">
    <source>
        <dbReference type="ARBA" id="ARBA00010688"/>
    </source>
</evidence>
<evidence type="ECO:0000256" key="11">
    <source>
        <dbReference type="ARBA" id="ARBA00023277"/>
    </source>
</evidence>
<dbReference type="GO" id="GO:0046872">
    <property type="term" value="F:metal ion binding"/>
    <property type="evidence" value="ECO:0007669"/>
    <property type="project" value="UniProtKB-KW"/>
</dbReference>
<dbReference type="GO" id="GO:0005524">
    <property type="term" value="F:ATP binding"/>
    <property type="evidence" value="ECO:0007669"/>
    <property type="project" value="UniProtKB-KW"/>
</dbReference>
<dbReference type="InterPro" id="IPR011877">
    <property type="entry name" value="Ribokinase"/>
</dbReference>
<evidence type="ECO:0000313" key="14">
    <source>
        <dbReference type="EMBL" id="EGB07016.1"/>
    </source>
</evidence>
<name>F0YD85_AURAN</name>
<evidence type="ECO:0000256" key="3">
    <source>
        <dbReference type="ARBA" id="ARBA00016943"/>
    </source>
</evidence>
<dbReference type="EC" id="2.7.1.15" evidence="2"/>
<dbReference type="RefSeq" id="XP_009038254.1">
    <property type="nucleotide sequence ID" value="XM_009040006.1"/>
</dbReference>
<dbReference type="AlphaFoldDB" id="F0YD85"/>
<keyword evidence="8" id="KW-0067">ATP-binding</keyword>
<keyword evidence="7 12" id="KW-0418">Kinase</keyword>
<dbReference type="HAMAP" id="MF_01987">
    <property type="entry name" value="Ribokinase"/>
    <property type="match status" value="1"/>
</dbReference>
<dbReference type="OMA" id="DIVLIQQ"/>
<evidence type="ECO:0000256" key="2">
    <source>
        <dbReference type="ARBA" id="ARBA00012035"/>
    </source>
</evidence>
<evidence type="ECO:0000256" key="4">
    <source>
        <dbReference type="ARBA" id="ARBA00022679"/>
    </source>
</evidence>
<protein>
    <recommendedName>
        <fullName evidence="3">Ribokinase</fullName>
        <ecNumber evidence="2">2.7.1.15</ecNumber>
    </recommendedName>
</protein>
<dbReference type="Proteomes" id="UP000002729">
    <property type="component" value="Unassembled WGS sequence"/>
</dbReference>
<dbReference type="InterPro" id="IPR002139">
    <property type="entry name" value="Ribo/fructo_kinase"/>
</dbReference>
<evidence type="ECO:0000256" key="7">
    <source>
        <dbReference type="ARBA" id="ARBA00022777"/>
    </source>
</evidence>
<dbReference type="Gene3D" id="3.40.1190.20">
    <property type="match status" value="1"/>
</dbReference>
<evidence type="ECO:0000256" key="5">
    <source>
        <dbReference type="ARBA" id="ARBA00022723"/>
    </source>
</evidence>
<dbReference type="NCBIfam" id="TIGR02152">
    <property type="entry name" value="D_ribokin_bact"/>
    <property type="match status" value="1"/>
</dbReference>
<dbReference type="PROSITE" id="PS00584">
    <property type="entry name" value="PFKB_KINASES_2"/>
    <property type="match status" value="1"/>
</dbReference>
<dbReference type="InterPro" id="IPR029056">
    <property type="entry name" value="Ribokinase-like"/>
</dbReference>
<reference evidence="14 15" key="1">
    <citation type="journal article" date="2011" name="Proc. Natl. Acad. Sci. U.S.A.">
        <title>Niche of harmful alga Aureococcus anophagefferens revealed through ecogenomics.</title>
        <authorList>
            <person name="Gobler C.J."/>
            <person name="Berry D.L."/>
            <person name="Dyhrman S.T."/>
            <person name="Wilhelm S.W."/>
            <person name="Salamov A."/>
            <person name="Lobanov A.V."/>
            <person name="Zhang Y."/>
            <person name="Collier J.L."/>
            <person name="Wurch L.L."/>
            <person name="Kustka A.B."/>
            <person name="Dill B.D."/>
            <person name="Shah M."/>
            <person name="VerBerkmoes N.C."/>
            <person name="Kuo A."/>
            <person name="Terry A."/>
            <person name="Pangilinan J."/>
            <person name="Lindquist E.A."/>
            <person name="Lucas S."/>
            <person name="Paulsen I.T."/>
            <person name="Hattenrath-Lehmann T.K."/>
            <person name="Talmage S.C."/>
            <person name="Walker E.A."/>
            <person name="Koch F."/>
            <person name="Burson A.M."/>
            <person name="Marcoval M.A."/>
            <person name="Tang Y.Z."/>
            <person name="Lecleir G.R."/>
            <person name="Coyne K.J."/>
            <person name="Berg G.M."/>
            <person name="Bertrand E.M."/>
            <person name="Saito M.A."/>
            <person name="Gladyshev V.N."/>
            <person name="Grigoriev I.V."/>
        </authorList>
    </citation>
    <scope>NUCLEOTIDE SEQUENCE [LARGE SCALE GENOMIC DNA]</scope>
    <source>
        <strain evidence="15">CCMP 1984</strain>
    </source>
</reference>
<evidence type="ECO:0000256" key="12">
    <source>
        <dbReference type="RuleBase" id="RU003704"/>
    </source>
</evidence>
<dbReference type="GO" id="GO:0006014">
    <property type="term" value="P:D-ribose metabolic process"/>
    <property type="evidence" value="ECO:0007669"/>
    <property type="project" value="InterPro"/>
</dbReference>
<keyword evidence="5" id="KW-0479">Metal-binding</keyword>
<keyword evidence="11" id="KW-0119">Carbohydrate metabolism</keyword>
<feature type="non-terminal residue" evidence="14">
    <location>
        <position position="305"/>
    </location>
</feature>
<dbReference type="GeneID" id="20220497"/>
<dbReference type="Pfam" id="PF00294">
    <property type="entry name" value="PfkB"/>
    <property type="match status" value="1"/>
</dbReference>
<dbReference type="PANTHER" id="PTHR10584:SF166">
    <property type="entry name" value="RIBOKINASE"/>
    <property type="match status" value="1"/>
</dbReference>
<feature type="domain" description="Carbohydrate kinase PfkB" evidence="13">
    <location>
        <begin position="3"/>
        <end position="299"/>
    </location>
</feature>
<evidence type="ECO:0000256" key="8">
    <source>
        <dbReference type="ARBA" id="ARBA00022840"/>
    </source>
</evidence>
<accession>F0YD85</accession>
<dbReference type="EMBL" id="GL833132">
    <property type="protein sequence ID" value="EGB07016.1"/>
    <property type="molecule type" value="Genomic_DNA"/>
</dbReference>
<evidence type="ECO:0000256" key="10">
    <source>
        <dbReference type="ARBA" id="ARBA00022958"/>
    </source>
</evidence>
<dbReference type="GO" id="GO:0005829">
    <property type="term" value="C:cytosol"/>
    <property type="evidence" value="ECO:0007669"/>
    <property type="project" value="TreeGrafter"/>
</dbReference>
<sequence>MAVVVVGSANVDLVTCAPRFARPGETLLGSRFEQLFGGKGANQAVAAALLGSRVSMVAKVGADSLGASTLGNFASFGVDAAHVAQTKSAASGIAHIVVDGAGENQIIIVAGANGELAPADVDDADAAIAGARVVLTQLEVPLATTMRALERGRHAGALTVFNAAPAPTEPLPDALFALCDVVCPNETETAILTGLETSTDEECVVAARAILAKGAKNVVLTLGARGCCLVRAGETVWVPVPAGFEAAAVADTTGAGDAFLGALAHGVAAGASLADALPGAVAVASRSVLKRGAQASYPALDELPA</sequence>
<dbReference type="PRINTS" id="PR00990">
    <property type="entry name" value="RIBOKINASE"/>
</dbReference>
<keyword evidence="4 12" id="KW-0808">Transferase</keyword>
<keyword evidence="9" id="KW-0460">Magnesium</keyword>
<comment type="similarity">
    <text evidence="1 12">Belongs to the carbohydrate kinase PfkB family.</text>
</comment>
<keyword evidence="10" id="KW-0630">Potassium</keyword>
<dbReference type="InParanoid" id="F0YD85"/>
<dbReference type="SUPFAM" id="SSF53613">
    <property type="entry name" value="Ribokinase-like"/>
    <property type="match status" value="1"/>
</dbReference>
<evidence type="ECO:0000256" key="6">
    <source>
        <dbReference type="ARBA" id="ARBA00022741"/>
    </source>
</evidence>
<dbReference type="InterPro" id="IPR011611">
    <property type="entry name" value="PfkB_dom"/>
</dbReference>
<keyword evidence="6" id="KW-0547">Nucleotide-binding</keyword>
<dbReference type="PANTHER" id="PTHR10584">
    <property type="entry name" value="SUGAR KINASE"/>
    <property type="match status" value="1"/>
</dbReference>